<dbReference type="GO" id="GO:0009229">
    <property type="term" value="P:thiamine diphosphate biosynthetic process"/>
    <property type="evidence" value="ECO:0007669"/>
    <property type="project" value="InterPro"/>
</dbReference>
<dbReference type="CDD" id="cd07995">
    <property type="entry name" value="TPK"/>
    <property type="match status" value="1"/>
</dbReference>
<keyword evidence="6" id="KW-0732">Signal</keyword>
<dbReference type="PANTHER" id="PTHR41299:SF1">
    <property type="entry name" value="THIAMINE PYROPHOSPHOKINASE"/>
    <property type="match status" value="1"/>
</dbReference>
<dbReference type="GO" id="GO:0005524">
    <property type="term" value="F:ATP binding"/>
    <property type="evidence" value="ECO:0007669"/>
    <property type="project" value="UniProtKB-KW"/>
</dbReference>
<evidence type="ECO:0000256" key="4">
    <source>
        <dbReference type="ARBA" id="ARBA00022840"/>
    </source>
</evidence>
<dbReference type="GO" id="GO:0016301">
    <property type="term" value="F:kinase activity"/>
    <property type="evidence" value="ECO:0007669"/>
    <property type="project" value="UniProtKB-KW"/>
</dbReference>
<dbReference type="InterPro" id="IPR053149">
    <property type="entry name" value="TPK"/>
</dbReference>
<feature type="chain" id="PRO_5001945499" description="Thiamine diphosphokinase" evidence="6">
    <location>
        <begin position="37"/>
        <end position="216"/>
    </location>
</feature>
<dbReference type="InterPro" id="IPR006282">
    <property type="entry name" value="Thi_PPkinase"/>
</dbReference>
<evidence type="ECO:0000256" key="1">
    <source>
        <dbReference type="ARBA" id="ARBA00022679"/>
    </source>
</evidence>
<dbReference type="OrthoDB" id="7057856at2"/>
<comment type="caution">
    <text evidence="8">The sequence shown here is derived from an EMBL/GenBank/DDBJ whole genome shotgun (WGS) entry which is preliminary data.</text>
</comment>
<dbReference type="GO" id="GO:0004788">
    <property type="term" value="F:thiamine diphosphokinase activity"/>
    <property type="evidence" value="ECO:0007669"/>
    <property type="project" value="UniProtKB-UniRule"/>
</dbReference>
<protein>
    <recommendedName>
        <fullName evidence="5">Thiamine diphosphokinase</fullName>
        <ecNumber evidence="5">2.7.6.2</ecNumber>
    </recommendedName>
</protein>
<dbReference type="AlphaFoldDB" id="A0A099FBP5"/>
<evidence type="ECO:0000313" key="9">
    <source>
        <dbReference type="Proteomes" id="UP000029917"/>
    </source>
</evidence>
<dbReference type="InterPro" id="IPR007371">
    <property type="entry name" value="TPK_catalytic"/>
</dbReference>
<accession>A0A099FBP5</accession>
<dbReference type="GO" id="GO:0030975">
    <property type="term" value="F:thiamine binding"/>
    <property type="evidence" value="ECO:0007669"/>
    <property type="project" value="InterPro"/>
</dbReference>
<dbReference type="InterPro" id="IPR036371">
    <property type="entry name" value="TPK_B1-bd_sf"/>
</dbReference>
<evidence type="ECO:0000259" key="7">
    <source>
        <dbReference type="SMART" id="SM00983"/>
    </source>
</evidence>
<dbReference type="Pfam" id="PF04265">
    <property type="entry name" value="TPK_B1_binding"/>
    <property type="match status" value="1"/>
</dbReference>
<evidence type="ECO:0000256" key="6">
    <source>
        <dbReference type="SAM" id="SignalP"/>
    </source>
</evidence>
<dbReference type="SMART" id="SM00983">
    <property type="entry name" value="TPK_B1_binding"/>
    <property type="match status" value="1"/>
</dbReference>
<keyword evidence="3 8" id="KW-0418">Kinase</keyword>
<evidence type="ECO:0000313" key="8">
    <source>
        <dbReference type="EMBL" id="KGJ07658.1"/>
    </source>
</evidence>
<feature type="signal peptide" evidence="6">
    <location>
        <begin position="1"/>
        <end position="36"/>
    </location>
</feature>
<name>A0A099FBP5_9RHOB</name>
<dbReference type="SUPFAM" id="SSF63862">
    <property type="entry name" value="Thiamin pyrophosphokinase, substrate-binding domain"/>
    <property type="match status" value="1"/>
</dbReference>
<gene>
    <name evidence="8" type="ORF">IC63_07805</name>
</gene>
<dbReference type="SUPFAM" id="SSF63999">
    <property type="entry name" value="Thiamin pyrophosphokinase, catalytic domain"/>
    <property type="match status" value="1"/>
</dbReference>
<dbReference type="EC" id="2.7.6.2" evidence="5"/>
<dbReference type="RefSeq" id="WP_036718636.1">
    <property type="nucleotide sequence ID" value="NZ_JRKS01000018.1"/>
</dbReference>
<dbReference type="GO" id="GO:0006772">
    <property type="term" value="P:thiamine metabolic process"/>
    <property type="evidence" value="ECO:0007669"/>
    <property type="project" value="UniProtKB-UniRule"/>
</dbReference>
<evidence type="ECO:0000256" key="5">
    <source>
        <dbReference type="NCBIfam" id="TIGR01378"/>
    </source>
</evidence>
<dbReference type="Gene3D" id="3.40.50.10240">
    <property type="entry name" value="Thiamin pyrophosphokinase, catalytic domain"/>
    <property type="match status" value="1"/>
</dbReference>
<evidence type="ECO:0000256" key="2">
    <source>
        <dbReference type="ARBA" id="ARBA00022741"/>
    </source>
</evidence>
<evidence type="ECO:0000256" key="3">
    <source>
        <dbReference type="ARBA" id="ARBA00022777"/>
    </source>
</evidence>
<keyword evidence="2" id="KW-0547">Nucleotide-binding</keyword>
<dbReference type="NCBIfam" id="TIGR01378">
    <property type="entry name" value="thi_PPkinase"/>
    <property type="match status" value="1"/>
</dbReference>
<sequence>MTPVLISATGVTLIGGGQVAPQALAAALALAPVVMAADSGADTALAHGQGPAAVVGDLDSISDAARRELADVLHPVAEQDSTDFEKCLTRIAAPFVIAVGFSGSRLDHTLAALNALVRRVGPPTVLLAGADAMLACPRRVSADLPAGTRVSLFPMGQATASGTGLRWPVDGIDFAPDGRIGTSNEITGPLDLTVTGPMLLIVPAPHLTTAIEIARG</sequence>
<dbReference type="PANTHER" id="PTHR41299">
    <property type="entry name" value="THIAMINE PYROPHOSPHOKINASE"/>
    <property type="match status" value="1"/>
</dbReference>
<reference evidence="8 9" key="1">
    <citation type="submission" date="2014-09" db="EMBL/GenBank/DDBJ databases">
        <authorList>
            <person name="McGinnis J.M."/>
            <person name="Wolfgang W.J."/>
        </authorList>
    </citation>
    <scope>NUCLEOTIDE SEQUENCE [LARGE SCALE GENOMIC DNA]</scope>
    <source>
        <strain evidence="8 9">HAMBI 3106</strain>
    </source>
</reference>
<dbReference type="InterPro" id="IPR007373">
    <property type="entry name" value="Thiamin_PyroPKinase_B1-bd"/>
</dbReference>
<reference evidence="8 9" key="2">
    <citation type="submission" date="2014-10" db="EMBL/GenBank/DDBJ databases">
        <title>Paracoccus sanguinis sp. nov., isolated from clinical specimens of New York State patients.</title>
        <authorList>
            <person name="Mingle L.A."/>
            <person name="Cole J.A."/>
            <person name="Lapierre P."/>
            <person name="Musser K.A."/>
        </authorList>
    </citation>
    <scope>NUCLEOTIDE SEQUENCE [LARGE SCALE GENOMIC DNA]</scope>
    <source>
        <strain evidence="8 9">HAMBI 3106</strain>
    </source>
</reference>
<dbReference type="Pfam" id="PF04263">
    <property type="entry name" value="TPK_catalytic"/>
    <property type="match status" value="1"/>
</dbReference>
<feature type="domain" description="Thiamin pyrophosphokinase thiamin-binding" evidence="7">
    <location>
        <begin position="141"/>
        <end position="200"/>
    </location>
</feature>
<keyword evidence="9" id="KW-1185">Reference proteome</keyword>
<dbReference type="EMBL" id="JRKS01000018">
    <property type="protein sequence ID" value="KGJ07658.1"/>
    <property type="molecule type" value="Genomic_DNA"/>
</dbReference>
<proteinExistence type="predicted"/>
<keyword evidence="1" id="KW-0808">Transferase</keyword>
<dbReference type="InterPro" id="IPR036759">
    <property type="entry name" value="TPK_catalytic_sf"/>
</dbReference>
<dbReference type="STRING" id="690417.IC63_07805"/>
<dbReference type="Proteomes" id="UP000029917">
    <property type="component" value="Unassembled WGS sequence"/>
</dbReference>
<organism evidence="8 9">
    <name type="scientific">Paracoccus sphaerophysae</name>
    <dbReference type="NCBI Taxonomy" id="690417"/>
    <lineage>
        <taxon>Bacteria</taxon>
        <taxon>Pseudomonadati</taxon>
        <taxon>Pseudomonadota</taxon>
        <taxon>Alphaproteobacteria</taxon>
        <taxon>Rhodobacterales</taxon>
        <taxon>Paracoccaceae</taxon>
        <taxon>Paracoccus</taxon>
    </lineage>
</organism>
<keyword evidence="4" id="KW-0067">ATP-binding</keyword>